<feature type="binding site" evidence="13">
    <location>
        <position position="31"/>
    </location>
    <ligand>
        <name>Zn(2+)</name>
        <dbReference type="ChEBI" id="CHEBI:29105"/>
    </ligand>
</feature>
<feature type="binding site" evidence="13">
    <location>
        <position position="34"/>
    </location>
    <ligand>
        <name>Zn(2+)</name>
        <dbReference type="ChEBI" id="CHEBI:29105"/>
    </ligand>
</feature>
<evidence type="ECO:0000256" key="2">
    <source>
        <dbReference type="ARBA" id="ARBA00022516"/>
    </source>
</evidence>
<dbReference type="PRINTS" id="PR01070">
    <property type="entry name" value="ACCCTRFRASEB"/>
</dbReference>
<evidence type="ECO:0000256" key="9">
    <source>
        <dbReference type="ARBA" id="ARBA00022840"/>
    </source>
</evidence>
<evidence type="ECO:0000256" key="10">
    <source>
        <dbReference type="ARBA" id="ARBA00023098"/>
    </source>
</evidence>
<keyword evidence="2 13" id="KW-0444">Lipid biosynthesis</keyword>
<proteinExistence type="inferred from homology"/>
<feature type="zinc finger region" description="C4-type" evidence="13">
    <location>
        <begin position="31"/>
        <end position="53"/>
    </location>
</feature>
<keyword evidence="10 13" id="KW-0443">Lipid metabolism</keyword>
<dbReference type="NCBIfam" id="TIGR00515">
    <property type="entry name" value="accD"/>
    <property type="match status" value="1"/>
</dbReference>
<dbReference type="InterPro" id="IPR011762">
    <property type="entry name" value="COA_CT_N"/>
</dbReference>
<name>A0ABV2AX15_9GAMM</name>
<dbReference type="PANTHER" id="PTHR42995">
    <property type="entry name" value="ACETYL-COENZYME A CARBOXYLASE CARBOXYL TRANSFERASE SUBUNIT BETA, CHLOROPLASTIC"/>
    <property type="match status" value="1"/>
</dbReference>
<comment type="function">
    <text evidence="12 13">Component of the acetyl coenzyme A carboxylase (ACC) complex. Biotin carboxylase (BC) catalyzes the carboxylation of biotin on its carrier protein (BCCP) and then the CO(2) group is transferred by the transcarboxylase to acetyl-CoA to form malonyl-CoA.</text>
</comment>
<evidence type="ECO:0000313" key="16">
    <source>
        <dbReference type="Proteomes" id="UP001460888"/>
    </source>
</evidence>
<keyword evidence="16" id="KW-1185">Reference proteome</keyword>
<keyword evidence="11 13" id="KW-0275">Fatty acid biosynthesis</keyword>
<evidence type="ECO:0000313" key="15">
    <source>
        <dbReference type="EMBL" id="MES1927669.1"/>
    </source>
</evidence>
<evidence type="ECO:0000256" key="4">
    <source>
        <dbReference type="ARBA" id="ARBA00022723"/>
    </source>
</evidence>
<accession>A0ABV2AX15</accession>
<dbReference type="GO" id="GO:0016740">
    <property type="term" value="F:transferase activity"/>
    <property type="evidence" value="ECO:0007669"/>
    <property type="project" value="UniProtKB-KW"/>
</dbReference>
<dbReference type="Gene3D" id="3.90.226.10">
    <property type="entry name" value="2-enoyl-CoA Hydratase, Chain A, domain 1"/>
    <property type="match status" value="1"/>
</dbReference>
<feature type="domain" description="CoA carboxyltransferase N-terminal" evidence="14">
    <location>
        <begin position="27"/>
        <end position="296"/>
    </location>
</feature>
<dbReference type="HAMAP" id="MF_01395">
    <property type="entry name" value="AcetylCoA_CT_beta"/>
    <property type="match status" value="1"/>
</dbReference>
<keyword evidence="6 13" id="KW-0863">Zinc-finger</keyword>
<dbReference type="EMBL" id="APND01000001">
    <property type="protein sequence ID" value="MES1927669.1"/>
    <property type="molecule type" value="Genomic_DNA"/>
</dbReference>
<evidence type="ECO:0000256" key="11">
    <source>
        <dbReference type="ARBA" id="ARBA00023160"/>
    </source>
</evidence>
<evidence type="ECO:0000259" key="14">
    <source>
        <dbReference type="PROSITE" id="PS50980"/>
    </source>
</evidence>
<evidence type="ECO:0000256" key="13">
    <source>
        <dbReference type="HAMAP-Rule" id="MF_01395"/>
    </source>
</evidence>
<comment type="cofactor">
    <cofactor evidence="13">
        <name>Zn(2+)</name>
        <dbReference type="ChEBI" id="CHEBI:29105"/>
    </cofactor>
    <text evidence="13">Binds 1 zinc ion per subunit.</text>
</comment>
<dbReference type="RefSeq" id="WP_353108307.1">
    <property type="nucleotide sequence ID" value="NZ_APND01000001.1"/>
</dbReference>
<organism evidence="15 16">
    <name type="scientific">Salinisphaera dokdonensis CL-ES53</name>
    <dbReference type="NCBI Taxonomy" id="1304272"/>
    <lineage>
        <taxon>Bacteria</taxon>
        <taxon>Pseudomonadati</taxon>
        <taxon>Pseudomonadota</taxon>
        <taxon>Gammaproteobacteria</taxon>
        <taxon>Salinisphaerales</taxon>
        <taxon>Salinisphaeraceae</taxon>
        <taxon>Salinisphaera</taxon>
    </lineage>
</organism>
<evidence type="ECO:0000256" key="1">
    <source>
        <dbReference type="ARBA" id="ARBA00004496"/>
    </source>
</evidence>
<dbReference type="InterPro" id="IPR034733">
    <property type="entry name" value="AcCoA_carboxyl_beta"/>
</dbReference>
<keyword evidence="3 13" id="KW-0808">Transferase</keyword>
<dbReference type="Pfam" id="PF01039">
    <property type="entry name" value="Carboxyl_trans"/>
    <property type="match status" value="1"/>
</dbReference>
<reference evidence="15 16" key="1">
    <citation type="submission" date="2013-03" db="EMBL/GenBank/DDBJ databases">
        <title>Salinisphaera dokdonensis CL-ES53 Genome Sequencing.</title>
        <authorList>
            <person name="Li C."/>
            <person name="Lai Q."/>
            <person name="Shao Z."/>
        </authorList>
    </citation>
    <scope>NUCLEOTIDE SEQUENCE [LARGE SCALE GENOMIC DNA]</scope>
    <source>
        <strain evidence="15 16">CL-ES53</strain>
    </source>
</reference>
<evidence type="ECO:0000256" key="12">
    <source>
        <dbReference type="ARBA" id="ARBA00025280"/>
    </source>
</evidence>
<comment type="catalytic activity">
    <reaction evidence="13">
        <text>N(6)-carboxybiotinyl-L-lysyl-[protein] + acetyl-CoA = N(6)-biotinyl-L-lysyl-[protein] + malonyl-CoA</text>
        <dbReference type="Rhea" id="RHEA:54728"/>
        <dbReference type="Rhea" id="RHEA-COMP:10505"/>
        <dbReference type="Rhea" id="RHEA-COMP:10506"/>
        <dbReference type="ChEBI" id="CHEBI:57288"/>
        <dbReference type="ChEBI" id="CHEBI:57384"/>
        <dbReference type="ChEBI" id="CHEBI:83144"/>
        <dbReference type="ChEBI" id="CHEBI:83145"/>
        <dbReference type="EC" id="2.1.3.15"/>
    </reaction>
</comment>
<dbReference type="PROSITE" id="PS50980">
    <property type="entry name" value="COA_CT_NTER"/>
    <property type="match status" value="1"/>
</dbReference>
<keyword evidence="5 13" id="KW-0547">Nucleotide-binding</keyword>
<comment type="pathway">
    <text evidence="13">Lipid metabolism; malonyl-CoA biosynthesis; malonyl-CoA from acetyl-CoA: step 1/1.</text>
</comment>
<dbReference type="PANTHER" id="PTHR42995:SF5">
    <property type="entry name" value="ACETYL-COENZYME A CARBOXYLASE CARBOXYL TRANSFERASE SUBUNIT BETA, CHLOROPLASTIC"/>
    <property type="match status" value="1"/>
</dbReference>
<dbReference type="InterPro" id="IPR029045">
    <property type="entry name" value="ClpP/crotonase-like_dom_sf"/>
</dbReference>
<evidence type="ECO:0000256" key="5">
    <source>
        <dbReference type="ARBA" id="ARBA00022741"/>
    </source>
</evidence>
<dbReference type="InterPro" id="IPR000438">
    <property type="entry name" value="Acetyl_CoA_COase_Trfase_b_su"/>
</dbReference>
<dbReference type="Proteomes" id="UP001460888">
    <property type="component" value="Unassembled WGS sequence"/>
</dbReference>
<evidence type="ECO:0000256" key="3">
    <source>
        <dbReference type="ARBA" id="ARBA00022679"/>
    </source>
</evidence>
<dbReference type="InterPro" id="IPR041010">
    <property type="entry name" value="Znf-ACC"/>
</dbReference>
<keyword evidence="4 13" id="KW-0479">Metal-binding</keyword>
<feature type="binding site" evidence="13">
    <location>
        <position position="53"/>
    </location>
    <ligand>
        <name>Zn(2+)</name>
        <dbReference type="ChEBI" id="CHEBI:29105"/>
    </ligand>
</feature>
<dbReference type="SUPFAM" id="SSF52096">
    <property type="entry name" value="ClpP/crotonase"/>
    <property type="match status" value="1"/>
</dbReference>
<gene>
    <name evidence="13" type="primary">accD</name>
    <name evidence="15" type="ORF">SADO_00395</name>
</gene>
<keyword evidence="8 13" id="KW-0862">Zinc</keyword>
<evidence type="ECO:0000256" key="8">
    <source>
        <dbReference type="ARBA" id="ARBA00022833"/>
    </source>
</evidence>
<protein>
    <recommendedName>
        <fullName evidence="13">Acetyl-coenzyme A carboxylase carboxyl transferase subunit beta</fullName>
        <shortName evidence="13">ACCase subunit beta</shortName>
        <shortName evidence="13">Acetyl-CoA carboxylase carboxyltransferase subunit beta</shortName>
        <ecNumber evidence="13">2.1.3.15</ecNumber>
    </recommendedName>
</protein>
<evidence type="ECO:0000256" key="7">
    <source>
        <dbReference type="ARBA" id="ARBA00022832"/>
    </source>
</evidence>
<keyword evidence="7 13" id="KW-0276">Fatty acid metabolism</keyword>
<dbReference type="Pfam" id="PF17848">
    <property type="entry name" value="Zn_ribbon_ACC"/>
    <property type="match status" value="1"/>
</dbReference>
<evidence type="ECO:0000256" key="6">
    <source>
        <dbReference type="ARBA" id="ARBA00022771"/>
    </source>
</evidence>
<dbReference type="EC" id="2.1.3.15" evidence="13"/>
<keyword evidence="9 13" id="KW-0067">ATP-binding</keyword>
<keyword evidence="13" id="KW-0963">Cytoplasm</keyword>
<feature type="binding site" evidence="13">
    <location>
        <position position="50"/>
    </location>
    <ligand>
        <name>Zn(2+)</name>
        <dbReference type="ChEBI" id="CHEBI:29105"/>
    </ligand>
</feature>
<comment type="subcellular location">
    <subcellularLocation>
        <location evidence="1 13">Cytoplasm</location>
    </subcellularLocation>
</comment>
<comment type="subunit">
    <text evidence="13">Acetyl-CoA carboxylase is a heterohexamer composed of biotin carboxyl carrier protein (AccB), biotin carboxylase (AccC) and two subunits each of ACCase subunit alpha (AccA) and ACCase subunit beta (AccD).</text>
</comment>
<comment type="caution">
    <text evidence="15">The sequence shown here is derived from an EMBL/GenBank/DDBJ whole genome shotgun (WGS) entry which is preliminary data.</text>
</comment>
<comment type="similarity">
    <text evidence="13">Belongs to the AccD/PCCB family.</text>
</comment>
<sequence>MSWLEKLMPSQMRNDSAAKKSNVPQGLWTKCSNCGAVLYSAEMERSLEVCPKCNAHQRLRARKRLDLFLDPENREELALGIEPRDPLKFRDSKKYRDRLSQAQKDSGEREAALAMAGTLKQMPIVAGALDFRFMGGSMGSVVGETFVRGVDAALERGCPFVFFSASGGARMQEGLFSLLQMGKTSAALTRLADHGLPFVSVLTHPTMGGVAASYAMLGDINVAEPEALIGFAGPRVIEQTVKQTLPEGFQRSEFLLEHGAIDMIVERKHLRDRIHQVVSVFMHQEAAPETPAEEAAATPTEEA</sequence>